<dbReference type="Proteomes" id="UP001188597">
    <property type="component" value="Unassembled WGS sequence"/>
</dbReference>
<dbReference type="EMBL" id="JAVXUP010000233">
    <property type="protein sequence ID" value="KAK3033460.1"/>
    <property type="molecule type" value="Genomic_DNA"/>
</dbReference>
<protein>
    <submittedName>
        <fullName evidence="1">Uncharacterized protein</fullName>
    </submittedName>
</protein>
<organism evidence="1 2">
    <name type="scientific">Escallonia herrerae</name>
    <dbReference type="NCBI Taxonomy" id="1293975"/>
    <lineage>
        <taxon>Eukaryota</taxon>
        <taxon>Viridiplantae</taxon>
        <taxon>Streptophyta</taxon>
        <taxon>Embryophyta</taxon>
        <taxon>Tracheophyta</taxon>
        <taxon>Spermatophyta</taxon>
        <taxon>Magnoliopsida</taxon>
        <taxon>eudicotyledons</taxon>
        <taxon>Gunneridae</taxon>
        <taxon>Pentapetalae</taxon>
        <taxon>asterids</taxon>
        <taxon>campanulids</taxon>
        <taxon>Escalloniales</taxon>
        <taxon>Escalloniaceae</taxon>
        <taxon>Escallonia</taxon>
    </lineage>
</organism>
<gene>
    <name evidence="1" type="ORF">RJ639_033064</name>
</gene>
<accession>A0AA88X007</accession>
<keyword evidence="2" id="KW-1185">Reference proteome</keyword>
<reference evidence="1" key="1">
    <citation type="submission" date="2022-12" db="EMBL/GenBank/DDBJ databases">
        <title>Draft genome assemblies for two species of Escallonia (Escalloniales).</title>
        <authorList>
            <person name="Chanderbali A."/>
            <person name="Dervinis C."/>
            <person name="Anghel I."/>
            <person name="Soltis D."/>
            <person name="Soltis P."/>
            <person name="Zapata F."/>
        </authorList>
    </citation>
    <scope>NUCLEOTIDE SEQUENCE</scope>
    <source>
        <strain evidence="1">UCBG64.0493</strain>
        <tissue evidence="1">Leaf</tissue>
    </source>
</reference>
<evidence type="ECO:0000313" key="1">
    <source>
        <dbReference type="EMBL" id="KAK3033460.1"/>
    </source>
</evidence>
<name>A0AA88X007_9ASTE</name>
<dbReference type="PANTHER" id="PTHR34538">
    <property type="entry name" value="EXPRESSED PROTEIN"/>
    <property type="match status" value="1"/>
</dbReference>
<proteinExistence type="predicted"/>
<dbReference type="PANTHER" id="PTHR34538:SF10">
    <property type="entry name" value="GENOME ASSEMBLY, CHROMOSOME: A06"/>
    <property type="match status" value="1"/>
</dbReference>
<evidence type="ECO:0000313" key="2">
    <source>
        <dbReference type="Proteomes" id="UP001188597"/>
    </source>
</evidence>
<sequence>MGLVGCLVWVNSCTKKQCRSLLCRMRAVVKAAARNGGKRQFRFQYDPSSYALNFDDSVRHAATAKQELAHIKLLH</sequence>
<comment type="caution">
    <text evidence="1">The sequence shown here is derived from an EMBL/GenBank/DDBJ whole genome shotgun (WGS) entry which is preliminary data.</text>
</comment>
<dbReference type="AlphaFoldDB" id="A0AA88X007"/>